<name>A0AAW2G911_9HYME</name>
<evidence type="ECO:0000313" key="2">
    <source>
        <dbReference type="Proteomes" id="UP001430953"/>
    </source>
</evidence>
<protein>
    <recommendedName>
        <fullName evidence="3">Galectin</fullName>
    </recommendedName>
</protein>
<proteinExistence type="predicted"/>
<keyword evidence="2" id="KW-1185">Reference proteome</keyword>
<reference evidence="1 2" key="1">
    <citation type="submission" date="2023-03" db="EMBL/GenBank/DDBJ databases">
        <title>High recombination rates correlate with genetic variation in Cardiocondyla obscurior ants.</title>
        <authorList>
            <person name="Errbii M."/>
        </authorList>
    </citation>
    <scope>NUCLEOTIDE SEQUENCE [LARGE SCALE GENOMIC DNA]</scope>
    <source>
        <strain evidence="1">Alpha-2009</strain>
        <tissue evidence="1">Whole body</tissue>
    </source>
</reference>
<dbReference type="EMBL" id="JADYXP020000005">
    <property type="protein sequence ID" value="KAL0123671.1"/>
    <property type="molecule type" value="Genomic_DNA"/>
</dbReference>
<comment type="caution">
    <text evidence="1">The sequence shown here is derived from an EMBL/GenBank/DDBJ whole genome shotgun (WGS) entry which is preliminary data.</text>
</comment>
<accession>A0AAW2G911</accession>
<sequence length="125" mass="14517">MLLFAARVSSHGIDDGAFRVTTGISRRNDFEDCFICLSYRGRVALKVNEREYIYKLNEIENNINFRCYMVRDIGIRFTIVRLCSNKLFFSNIELRYPAASTAFQLKEHNVTENTVTPIEKRDPAP</sequence>
<dbReference type="Proteomes" id="UP001430953">
    <property type="component" value="Unassembled WGS sequence"/>
</dbReference>
<evidence type="ECO:0000313" key="1">
    <source>
        <dbReference type="EMBL" id="KAL0123671.1"/>
    </source>
</evidence>
<gene>
    <name evidence="1" type="ORF">PUN28_005882</name>
</gene>
<evidence type="ECO:0008006" key="3">
    <source>
        <dbReference type="Google" id="ProtNLM"/>
    </source>
</evidence>
<dbReference type="AlphaFoldDB" id="A0AAW2G911"/>
<organism evidence="1 2">
    <name type="scientific">Cardiocondyla obscurior</name>
    <dbReference type="NCBI Taxonomy" id="286306"/>
    <lineage>
        <taxon>Eukaryota</taxon>
        <taxon>Metazoa</taxon>
        <taxon>Ecdysozoa</taxon>
        <taxon>Arthropoda</taxon>
        <taxon>Hexapoda</taxon>
        <taxon>Insecta</taxon>
        <taxon>Pterygota</taxon>
        <taxon>Neoptera</taxon>
        <taxon>Endopterygota</taxon>
        <taxon>Hymenoptera</taxon>
        <taxon>Apocrita</taxon>
        <taxon>Aculeata</taxon>
        <taxon>Formicoidea</taxon>
        <taxon>Formicidae</taxon>
        <taxon>Myrmicinae</taxon>
        <taxon>Cardiocondyla</taxon>
    </lineage>
</organism>